<evidence type="ECO:0000256" key="6">
    <source>
        <dbReference type="ARBA" id="ARBA00022438"/>
    </source>
</evidence>
<dbReference type="Pfam" id="PF00930">
    <property type="entry name" value="DPPIV_N"/>
    <property type="match status" value="1"/>
</dbReference>
<dbReference type="AlphaFoldDB" id="W9YD00"/>
<keyword evidence="21" id="KW-1185">Reference proteome</keyword>
<reference evidence="20 21" key="1">
    <citation type="submission" date="2013-03" db="EMBL/GenBank/DDBJ databases">
        <title>The Genome Sequence of Capronia coronata CBS 617.96.</title>
        <authorList>
            <consortium name="The Broad Institute Genomics Platform"/>
            <person name="Cuomo C."/>
            <person name="de Hoog S."/>
            <person name="Gorbushina A."/>
            <person name="Walker B."/>
            <person name="Young S.K."/>
            <person name="Zeng Q."/>
            <person name="Gargeya S."/>
            <person name="Fitzgerald M."/>
            <person name="Haas B."/>
            <person name="Abouelleil A."/>
            <person name="Allen A.W."/>
            <person name="Alvarado L."/>
            <person name="Arachchi H.M."/>
            <person name="Berlin A.M."/>
            <person name="Chapman S.B."/>
            <person name="Gainer-Dewar J."/>
            <person name="Goldberg J."/>
            <person name="Griggs A."/>
            <person name="Gujja S."/>
            <person name="Hansen M."/>
            <person name="Howarth C."/>
            <person name="Imamovic A."/>
            <person name="Ireland A."/>
            <person name="Larimer J."/>
            <person name="McCowan C."/>
            <person name="Murphy C."/>
            <person name="Pearson M."/>
            <person name="Poon T.W."/>
            <person name="Priest M."/>
            <person name="Roberts A."/>
            <person name="Saif S."/>
            <person name="Shea T."/>
            <person name="Sisk P."/>
            <person name="Sykes S."/>
            <person name="Wortman J."/>
            <person name="Nusbaum C."/>
            <person name="Birren B."/>
        </authorList>
    </citation>
    <scope>NUCLEOTIDE SEQUENCE [LARGE SCALE GENOMIC DNA]</scope>
    <source>
        <strain evidence="20 21">CBS 617.96</strain>
    </source>
</reference>
<evidence type="ECO:0000256" key="8">
    <source>
        <dbReference type="ARBA" id="ARBA00022670"/>
    </source>
</evidence>
<evidence type="ECO:0000313" key="21">
    <source>
        <dbReference type="Proteomes" id="UP000019484"/>
    </source>
</evidence>
<feature type="domain" description="Dipeptidylpeptidase IV N-terminal" evidence="19">
    <location>
        <begin position="223"/>
        <end position="597"/>
    </location>
</feature>
<evidence type="ECO:0000256" key="16">
    <source>
        <dbReference type="SAM" id="MobiDB-lite"/>
    </source>
</evidence>
<comment type="subcellular location">
    <subcellularLocation>
        <location evidence="3">Vacuole membrane</location>
        <topology evidence="3">Single-pass type II membrane protein</topology>
    </subcellularLocation>
</comment>
<organism evidence="20 21">
    <name type="scientific">Capronia coronata CBS 617.96</name>
    <dbReference type="NCBI Taxonomy" id="1182541"/>
    <lineage>
        <taxon>Eukaryota</taxon>
        <taxon>Fungi</taxon>
        <taxon>Dikarya</taxon>
        <taxon>Ascomycota</taxon>
        <taxon>Pezizomycotina</taxon>
        <taxon>Eurotiomycetes</taxon>
        <taxon>Chaetothyriomycetidae</taxon>
        <taxon>Chaetothyriales</taxon>
        <taxon>Herpotrichiellaceae</taxon>
        <taxon>Capronia</taxon>
    </lineage>
</organism>
<keyword evidence="13 17" id="KW-1133">Transmembrane helix</keyword>
<evidence type="ECO:0000256" key="3">
    <source>
        <dbReference type="ARBA" id="ARBA00004576"/>
    </source>
</evidence>
<evidence type="ECO:0000259" key="19">
    <source>
        <dbReference type="Pfam" id="PF00930"/>
    </source>
</evidence>
<dbReference type="PROSITE" id="PS00708">
    <property type="entry name" value="PRO_ENDOPEP_SER"/>
    <property type="match status" value="1"/>
</dbReference>
<keyword evidence="10" id="KW-0378">Hydrolase</keyword>
<evidence type="ECO:0000256" key="7">
    <source>
        <dbReference type="ARBA" id="ARBA00022554"/>
    </source>
</evidence>
<evidence type="ECO:0000259" key="18">
    <source>
        <dbReference type="Pfam" id="PF00326"/>
    </source>
</evidence>
<dbReference type="Proteomes" id="UP000019484">
    <property type="component" value="Unassembled WGS sequence"/>
</dbReference>
<keyword evidence="14 17" id="KW-0472">Membrane</keyword>
<dbReference type="eggNOG" id="KOG2100">
    <property type="taxonomic scope" value="Eukaryota"/>
</dbReference>
<dbReference type="GO" id="GO:0008239">
    <property type="term" value="F:dipeptidyl-peptidase activity"/>
    <property type="evidence" value="ECO:0007669"/>
    <property type="project" value="UniProtKB-EC"/>
</dbReference>
<evidence type="ECO:0000256" key="17">
    <source>
        <dbReference type="SAM" id="Phobius"/>
    </source>
</evidence>
<comment type="similarity">
    <text evidence="4">Belongs to the peptidase S9B family.</text>
</comment>
<sequence length="897" mass="100889">MARVSDVSAEERETFIKERESSSATPHSKPSLESASSASSTSLVLENLNTMQSVNQPLKPLQYRDDDSDPELPRFNDKNYTISGQRMSKGLRRSLWIVSIVAIVGWAFALFIFLAGGRYRHASTLDYNHEAPMKSSGKKITLEQVQSGQWQPKFASVAWTAGPQGEDGLLLEINQPGKDYLVVEDIRSRTSSASSDFKNRTLIKSGWIQFNGQQMWTDDFWVSPDMKHVLLMAKREKVFRHSFVGLYFILDVESQAIQPLDPAFPNKRIQLAKWSPQSDTVVFTRDNNLYLRSLSSGKVTAVTDDGGPEYFYGIPDWAYEEEVFGTNSATWWAKDGQYLAFLRTNETVVPEYPVQYFLSRPSGKKPIESLENYPEVREIKYPKAGAPNPVVDMLFYDIAKGQVFSVDIAGGFPDEDRIIFNVLWADDGKVLVSESDRESSRVRVVLVDVVTQTGETVRTVDLTEVDGGWIEPTQHARYIPADPANGRLFDGYVDTVVSDNGDHLAYFSPLNSSIPIMLTKGDWEVDGGPAAVDMKNNVVYYIAAKEAPTQRHLYSVKLDGTETQSLVPTAEAGYWSSKFSTGAGYINLFYEGPGIPYQKVTSTPANPEKIDQVLADNKALSQMASSHELPQQVFQNITVDGQMLQVVERRPPHFDAKKQYPVLFYLYGGPGSQMVNRKFHVDFQSFVASSLGYIVVTVDGRGTGFMGRKARTVVRNELGKYEAQDQIAAAKMWAAKPYVDASRMAIWGWSFGGFMTLKVLEADAGQTFRYGMAVAPVTDWRFYDSIYTERYMRTPQHNPQGYEAAAVSNVTAMAQNVRFLIMHGVADDNVHMQNTLTLLDKFDLAGVDNYDVHFFPDSDHSIYFHNANHIVYDKLTKWLVNAFNGEWYRTEDPKPIE</sequence>
<evidence type="ECO:0000256" key="15">
    <source>
        <dbReference type="ARBA" id="ARBA00023180"/>
    </source>
</evidence>
<dbReference type="InterPro" id="IPR029058">
    <property type="entry name" value="AB_hydrolase_fold"/>
</dbReference>
<dbReference type="PANTHER" id="PTHR11731">
    <property type="entry name" value="PROTEASE FAMILY S9B,C DIPEPTIDYL-PEPTIDASE IV-RELATED"/>
    <property type="match status" value="1"/>
</dbReference>
<evidence type="ECO:0000256" key="2">
    <source>
        <dbReference type="ARBA" id="ARBA00002218"/>
    </source>
</evidence>
<dbReference type="GO" id="GO:0005774">
    <property type="term" value="C:vacuolar membrane"/>
    <property type="evidence" value="ECO:0007669"/>
    <property type="project" value="UniProtKB-SubCell"/>
</dbReference>
<feature type="compositionally biased region" description="Low complexity" evidence="16">
    <location>
        <begin position="28"/>
        <end position="40"/>
    </location>
</feature>
<evidence type="ECO:0000256" key="1">
    <source>
        <dbReference type="ARBA" id="ARBA00001257"/>
    </source>
</evidence>
<feature type="region of interest" description="Disordered" evidence="16">
    <location>
        <begin position="1"/>
        <end position="40"/>
    </location>
</feature>
<dbReference type="Gene3D" id="2.140.10.30">
    <property type="entry name" value="Dipeptidylpeptidase IV, N-terminal domain"/>
    <property type="match status" value="1"/>
</dbReference>
<dbReference type="STRING" id="1182541.W9YD00"/>
<dbReference type="FunFam" id="3.40.50.1820:FF:000003">
    <property type="entry name" value="Dipeptidyl peptidase 4"/>
    <property type="match status" value="1"/>
</dbReference>
<evidence type="ECO:0000256" key="13">
    <source>
        <dbReference type="ARBA" id="ARBA00022989"/>
    </source>
</evidence>
<evidence type="ECO:0000256" key="9">
    <source>
        <dbReference type="ARBA" id="ARBA00022692"/>
    </source>
</evidence>
<proteinExistence type="inferred from homology"/>
<evidence type="ECO:0000313" key="20">
    <source>
        <dbReference type="EMBL" id="EXJ90762.1"/>
    </source>
</evidence>
<evidence type="ECO:0000256" key="5">
    <source>
        <dbReference type="ARBA" id="ARBA00012062"/>
    </source>
</evidence>
<dbReference type="PANTHER" id="PTHR11731:SF200">
    <property type="entry name" value="DIPEPTIDYL PEPTIDASE 10, ISOFORM B"/>
    <property type="match status" value="1"/>
</dbReference>
<keyword evidence="8" id="KW-0645">Protease</keyword>
<dbReference type="EC" id="3.4.14.5" evidence="5"/>
<dbReference type="InterPro" id="IPR050278">
    <property type="entry name" value="Serine_Prot_S9B/DPPIV"/>
</dbReference>
<dbReference type="RefSeq" id="XP_007722956.1">
    <property type="nucleotide sequence ID" value="XM_007724766.1"/>
</dbReference>
<gene>
    <name evidence="20" type="ORF">A1O1_03866</name>
</gene>
<feature type="compositionally biased region" description="Basic and acidic residues" evidence="16">
    <location>
        <begin position="9"/>
        <end position="21"/>
    </location>
</feature>
<evidence type="ECO:0000256" key="14">
    <source>
        <dbReference type="ARBA" id="ARBA00023136"/>
    </source>
</evidence>
<comment type="function">
    <text evidence="2">Type IV dipeptidyl-peptidase which removes N-terminal dipeptides sequentially from polypeptides having unsubstituted N-termini provided that the penultimate residue is proline.</text>
</comment>
<feature type="region of interest" description="Disordered" evidence="16">
    <location>
        <begin position="56"/>
        <end position="78"/>
    </location>
</feature>
<evidence type="ECO:0000256" key="12">
    <source>
        <dbReference type="ARBA" id="ARBA00022968"/>
    </source>
</evidence>
<dbReference type="InterPro" id="IPR001375">
    <property type="entry name" value="Peptidase_S9_cat"/>
</dbReference>
<dbReference type="InterPro" id="IPR002469">
    <property type="entry name" value="Peptidase_S9B_N"/>
</dbReference>
<keyword evidence="15" id="KW-0325">Glycoprotein</keyword>
<keyword evidence="9 17" id="KW-0812">Transmembrane</keyword>
<feature type="transmembrane region" description="Helical" evidence="17">
    <location>
        <begin position="95"/>
        <end position="116"/>
    </location>
</feature>
<keyword evidence="6" id="KW-0031">Aminopeptidase</keyword>
<dbReference type="GO" id="GO:0004177">
    <property type="term" value="F:aminopeptidase activity"/>
    <property type="evidence" value="ECO:0007669"/>
    <property type="project" value="UniProtKB-KW"/>
</dbReference>
<keyword evidence="7" id="KW-0926">Vacuole</keyword>
<evidence type="ECO:0000256" key="11">
    <source>
        <dbReference type="ARBA" id="ARBA00022825"/>
    </source>
</evidence>
<dbReference type="EMBL" id="AMWN01000003">
    <property type="protein sequence ID" value="EXJ90762.1"/>
    <property type="molecule type" value="Genomic_DNA"/>
</dbReference>
<protein>
    <recommendedName>
        <fullName evidence="5">dipeptidyl-peptidase IV</fullName>
        <ecNumber evidence="5">3.4.14.5</ecNumber>
    </recommendedName>
</protein>
<name>W9YD00_9EURO</name>
<keyword evidence="11" id="KW-0720">Serine protease</keyword>
<evidence type="ECO:0000256" key="4">
    <source>
        <dbReference type="ARBA" id="ARBA00006150"/>
    </source>
</evidence>
<dbReference type="Gene3D" id="3.40.50.1820">
    <property type="entry name" value="alpha/beta hydrolase"/>
    <property type="match status" value="1"/>
</dbReference>
<dbReference type="HOGENOM" id="CLU_006105_0_1_1"/>
<dbReference type="OrthoDB" id="16520at2759"/>
<comment type="catalytic activity">
    <reaction evidence="1">
        <text>Release of an N-terminal dipeptide, Xaa-Yaa-|-Zaa-, from a polypeptide, preferentially when Yaa is Pro, provided Zaa is neither Pro nor hydroxyproline.</text>
        <dbReference type="EC" id="3.4.14.5"/>
    </reaction>
</comment>
<dbReference type="SUPFAM" id="SSF82171">
    <property type="entry name" value="DPP6 N-terminal domain-like"/>
    <property type="match status" value="1"/>
</dbReference>
<dbReference type="InterPro" id="IPR002471">
    <property type="entry name" value="Pept_S9_AS"/>
</dbReference>
<dbReference type="SUPFAM" id="SSF53474">
    <property type="entry name" value="alpha/beta-Hydrolases"/>
    <property type="match status" value="1"/>
</dbReference>
<evidence type="ECO:0000256" key="10">
    <source>
        <dbReference type="ARBA" id="ARBA00022801"/>
    </source>
</evidence>
<feature type="domain" description="Peptidase S9 prolyl oligopeptidase catalytic" evidence="18">
    <location>
        <begin position="680"/>
        <end position="885"/>
    </location>
</feature>
<dbReference type="GeneID" id="19158755"/>
<dbReference type="GO" id="GO:0004252">
    <property type="term" value="F:serine-type endopeptidase activity"/>
    <property type="evidence" value="ECO:0007669"/>
    <property type="project" value="InterPro"/>
</dbReference>
<dbReference type="Pfam" id="PF00326">
    <property type="entry name" value="Peptidase_S9"/>
    <property type="match status" value="1"/>
</dbReference>
<dbReference type="GO" id="GO:0006508">
    <property type="term" value="P:proteolysis"/>
    <property type="evidence" value="ECO:0007669"/>
    <property type="project" value="UniProtKB-KW"/>
</dbReference>
<accession>W9YD00</accession>
<comment type="caution">
    <text evidence="20">The sequence shown here is derived from an EMBL/GenBank/DDBJ whole genome shotgun (WGS) entry which is preliminary data.</text>
</comment>
<dbReference type="GO" id="GO:0005886">
    <property type="term" value="C:plasma membrane"/>
    <property type="evidence" value="ECO:0007669"/>
    <property type="project" value="TreeGrafter"/>
</dbReference>
<keyword evidence="12" id="KW-0735">Signal-anchor</keyword>